<gene>
    <name evidence="22" type="primary">MIK2_144</name>
    <name evidence="22" type="ORF">CFP56_039922</name>
</gene>
<evidence type="ECO:0000256" key="16">
    <source>
        <dbReference type="ARBA" id="ARBA00023170"/>
    </source>
</evidence>
<dbReference type="GO" id="GO:0004674">
    <property type="term" value="F:protein serine/threonine kinase activity"/>
    <property type="evidence" value="ECO:0007669"/>
    <property type="project" value="UniProtKB-KW"/>
</dbReference>
<dbReference type="Gene3D" id="3.30.200.20">
    <property type="entry name" value="Phosphorylase Kinase, domain 1"/>
    <property type="match status" value="1"/>
</dbReference>
<evidence type="ECO:0000256" key="5">
    <source>
        <dbReference type="ARBA" id="ARBA00022553"/>
    </source>
</evidence>
<comment type="catalytic activity">
    <reaction evidence="19">
        <text>L-seryl-[protein] + ATP = O-phospho-L-seryl-[protein] + ADP + H(+)</text>
        <dbReference type="Rhea" id="RHEA:17989"/>
        <dbReference type="Rhea" id="RHEA-COMP:9863"/>
        <dbReference type="Rhea" id="RHEA-COMP:11604"/>
        <dbReference type="ChEBI" id="CHEBI:15378"/>
        <dbReference type="ChEBI" id="CHEBI:29999"/>
        <dbReference type="ChEBI" id="CHEBI:30616"/>
        <dbReference type="ChEBI" id="CHEBI:83421"/>
        <dbReference type="ChEBI" id="CHEBI:456216"/>
        <dbReference type="EC" id="2.7.11.1"/>
    </reaction>
</comment>
<keyword evidence="9" id="KW-0732">Signal</keyword>
<keyword evidence="10" id="KW-0677">Repeat</keyword>
<feature type="binding site" evidence="20">
    <location>
        <position position="211"/>
    </location>
    <ligand>
        <name>ATP</name>
        <dbReference type="ChEBI" id="CHEBI:30616"/>
    </ligand>
</feature>
<evidence type="ECO:0000256" key="7">
    <source>
        <dbReference type="ARBA" id="ARBA00022679"/>
    </source>
</evidence>
<keyword evidence="4" id="KW-0723">Serine/threonine-protein kinase</keyword>
<keyword evidence="23" id="KW-1185">Reference proteome</keyword>
<keyword evidence="5" id="KW-0597">Phosphoprotein</keyword>
<evidence type="ECO:0000256" key="12">
    <source>
        <dbReference type="ARBA" id="ARBA00022777"/>
    </source>
</evidence>
<evidence type="ECO:0000256" key="3">
    <source>
        <dbReference type="ARBA" id="ARBA00012513"/>
    </source>
</evidence>
<reference evidence="22 23" key="1">
    <citation type="journal article" date="2018" name="Sci. Data">
        <title>The draft genome sequence of cork oak.</title>
        <authorList>
            <person name="Ramos A.M."/>
            <person name="Usie A."/>
            <person name="Barbosa P."/>
            <person name="Barros P.M."/>
            <person name="Capote T."/>
            <person name="Chaves I."/>
            <person name="Simoes F."/>
            <person name="Abreu I."/>
            <person name="Carrasquinho I."/>
            <person name="Faro C."/>
            <person name="Guimaraes J.B."/>
            <person name="Mendonca D."/>
            <person name="Nobrega F."/>
            <person name="Rodrigues L."/>
            <person name="Saibo N.J.M."/>
            <person name="Varela M.C."/>
            <person name="Egas C."/>
            <person name="Matos J."/>
            <person name="Miguel C.M."/>
            <person name="Oliveira M.M."/>
            <person name="Ricardo C.P."/>
            <person name="Goncalves S."/>
        </authorList>
    </citation>
    <scope>NUCLEOTIDE SEQUENCE [LARGE SCALE GENOMIC DNA]</scope>
    <source>
        <strain evidence="23">cv. HL8</strain>
    </source>
</reference>
<keyword evidence="7" id="KW-0808">Transferase</keyword>
<comment type="similarity">
    <text evidence="2">Belongs to the RLP family.</text>
</comment>
<dbReference type="InterPro" id="IPR011009">
    <property type="entry name" value="Kinase-like_dom_sf"/>
</dbReference>
<dbReference type="Pfam" id="PF00069">
    <property type="entry name" value="Pkinase"/>
    <property type="match status" value="1"/>
</dbReference>
<dbReference type="InterPro" id="IPR017441">
    <property type="entry name" value="Protein_kinase_ATP_BS"/>
</dbReference>
<evidence type="ECO:0000259" key="21">
    <source>
        <dbReference type="PROSITE" id="PS50011"/>
    </source>
</evidence>
<dbReference type="PROSITE" id="PS50011">
    <property type="entry name" value="PROTEIN_KINASE_DOM"/>
    <property type="match status" value="1"/>
</dbReference>
<keyword evidence="11 20" id="KW-0547">Nucleotide-binding</keyword>
<dbReference type="SUPFAM" id="SSF52058">
    <property type="entry name" value="L domain-like"/>
    <property type="match status" value="1"/>
</dbReference>
<dbReference type="InterPro" id="IPR032675">
    <property type="entry name" value="LRR_dom_sf"/>
</dbReference>
<evidence type="ECO:0000256" key="9">
    <source>
        <dbReference type="ARBA" id="ARBA00022729"/>
    </source>
</evidence>
<keyword evidence="14" id="KW-1133">Transmembrane helix</keyword>
<evidence type="ECO:0000256" key="4">
    <source>
        <dbReference type="ARBA" id="ARBA00022527"/>
    </source>
</evidence>
<dbReference type="AlphaFoldDB" id="A0AAW0J042"/>
<dbReference type="GO" id="GO:0005524">
    <property type="term" value="F:ATP binding"/>
    <property type="evidence" value="ECO:0007669"/>
    <property type="project" value="UniProtKB-UniRule"/>
</dbReference>
<evidence type="ECO:0000256" key="2">
    <source>
        <dbReference type="ARBA" id="ARBA00009592"/>
    </source>
</evidence>
<keyword evidence="13 20" id="KW-0067">ATP-binding</keyword>
<dbReference type="InterPro" id="IPR001611">
    <property type="entry name" value="Leu-rich_rpt"/>
</dbReference>
<dbReference type="Gene3D" id="3.80.10.10">
    <property type="entry name" value="Ribonuclease Inhibitor"/>
    <property type="match status" value="1"/>
</dbReference>
<accession>A0AAW0J042</accession>
<dbReference type="InterPro" id="IPR000719">
    <property type="entry name" value="Prot_kinase_dom"/>
</dbReference>
<keyword evidence="15" id="KW-0472">Membrane</keyword>
<dbReference type="InterPro" id="IPR051420">
    <property type="entry name" value="Ser_Thr_Kinases_DiverseReg"/>
</dbReference>
<dbReference type="GO" id="GO:0016020">
    <property type="term" value="C:membrane"/>
    <property type="evidence" value="ECO:0007669"/>
    <property type="project" value="UniProtKB-SubCell"/>
</dbReference>
<evidence type="ECO:0000256" key="10">
    <source>
        <dbReference type="ARBA" id="ARBA00022737"/>
    </source>
</evidence>
<evidence type="ECO:0000256" key="13">
    <source>
        <dbReference type="ARBA" id="ARBA00022840"/>
    </source>
</evidence>
<evidence type="ECO:0000256" key="18">
    <source>
        <dbReference type="ARBA" id="ARBA00047899"/>
    </source>
</evidence>
<organism evidence="22 23">
    <name type="scientific">Quercus suber</name>
    <name type="common">Cork oak</name>
    <dbReference type="NCBI Taxonomy" id="58331"/>
    <lineage>
        <taxon>Eukaryota</taxon>
        <taxon>Viridiplantae</taxon>
        <taxon>Streptophyta</taxon>
        <taxon>Embryophyta</taxon>
        <taxon>Tracheophyta</taxon>
        <taxon>Spermatophyta</taxon>
        <taxon>Magnoliopsida</taxon>
        <taxon>eudicotyledons</taxon>
        <taxon>Gunneridae</taxon>
        <taxon>Pentapetalae</taxon>
        <taxon>rosids</taxon>
        <taxon>fabids</taxon>
        <taxon>Fagales</taxon>
        <taxon>Fagaceae</taxon>
        <taxon>Quercus</taxon>
    </lineage>
</organism>
<evidence type="ECO:0000256" key="8">
    <source>
        <dbReference type="ARBA" id="ARBA00022692"/>
    </source>
</evidence>
<keyword evidence="17" id="KW-0325">Glycoprotein</keyword>
<comment type="catalytic activity">
    <reaction evidence="18">
        <text>L-threonyl-[protein] + ATP = O-phospho-L-threonyl-[protein] + ADP + H(+)</text>
        <dbReference type="Rhea" id="RHEA:46608"/>
        <dbReference type="Rhea" id="RHEA-COMP:11060"/>
        <dbReference type="Rhea" id="RHEA-COMP:11605"/>
        <dbReference type="ChEBI" id="CHEBI:15378"/>
        <dbReference type="ChEBI" id="CHEBI:30013"/>
        <dbReference type="ChEBI" id="CHEBI:30616"/>
        <dbReference type="ChEBI" id="CHEBI:61977"/>
        <dbReference type="ChEBI" id="CHEBI:456216"/>
        <dbReference type="EC" id="2.7.11.1"/>
    </reaction>
</comment>
<dbReference type="Pfam" id="PF13855">
    <property type="entry name" value="LRR_8"/>
    <property type="match status" value="1"/>
</dbReference>
<keyword evidence="6" id="KW-0433">Leucine-rich repeat</keyword>
<evidence type="ECO:0000313" key="22">
    <source>
        <dbReference type="EMBL" id="KAK7819666.1"/>
    </source>
</evidence>
<dbReference type="FunFam" id="3.30.200.20:FF:000309">
    <property type="entry name" value="Leucine-rich repeat receptor protein kinase MSP1"/>
    <property type="match status" value="1"/>
</dbReference>
<evidence type="ECO:0000256" key="6">
    <source>
        <dbReference type="ARBA" id="ARBA00022614"/>
    </source>
</evidence>
<proteinExistence type="inferred from homology"/>
<evidence type="ECO:0000256" key="11">
    <source>
        <dbReference type="ARBA" id="ARBA00022741"/>
    </source>
</evidence>
<name>A0AAW0J042_QUESU</name>
<comment type="caution">
    <text evidence="22">The sequence shown here is derived from an EMBL/GenBank/DDBJ whole genome shotgun (WGS) entry which is preliminary data.</text>
</comment>
<dbReference type="EMBL" id="PKMF04000770">
    <property type="protein sequence ID" value="KAK7819666.1"/>
    <property type="molecule type" value="Genomic_DNA"/>
</dbReference>
<evidence type="ECO:0000256" key="1">
    <source>
        <dbReference type="ARBA" id="ARBA00004479"/>
    </source>
</evidence>
<evidence type="ECO:0000256" key="14">
    <source>
        <dbReference type="ARBA" id="ARBA00022989"/>
    </source>
</evidence>
<dbReference type="PANTHER" id="PTHR48005:SF70">
    <property type="entry name" value="MDIS1-INTERACTING RECEPTOR LIKE KINASE 2-LIKE"/>
    <property type="match status" value="1"/>
</dbReference>
<evidence type="ECO:0000256" key="15">
    <source>
        <dbReference type="ARBA" id="ARBA00023136"/>
    </source>
</evidence>
<keyword evidence="8" id="KW-0812">Transmembrane</keyword>
<comment type="subcellular location">
    <subcellularLocation>
        <location evidence="1">Membrane</location>
        <topology evidence="1">Single-pass type I membrane protein</topology>
    </subcellularLocation>
</comment>
<evidence type="ECO:0000256" key="17">
    <source>
        <dbReference type="ARBA" id="ARBA00023180"/>
    </source>
</evidence>
<dbReference type="PROSITE" id="PS00107">
    <property type="entry name" value="PROTEIN_KINASE_ATP"/>
    <property type="match status" value="1"/>
</dbReference>
<evidence type="ECO:0000256" key="19">
    <source>
        <dbReference type="ARBA" id="ARBA00048679"/>
    </source>
</evidence>
<dbReference type="Proteomes" id="UP000237347">
    <property type="component" value="Unassembled WGS sequence"/>
</dbReference>
<sequence length="270" mass="30042">MLSHMIDLNLASNNLNGLIPKQLGECSELLFLDLSKNKLDGGIPFDIGSLHSLQNLDLSWNMLTGEIPQQLGGMPRLETLNLSHNNLSGSIPTTFDDSLSLTSVDISYNELEGPIPNIKAFHEAPYKAFQNNKGLCATHICRQRVSKTKNKPGGIQNDDIFAIWSYDGKIVYENIIEATEDFNSKYCIGVGGHGSVYKAELPTSQVVAVKKLHPLPNGETSNQKTFLSEIHALTEIRHCNVVKLYSFCSHPQHSLWFMNTWKEEADTVTK</sequence>
<keyword evidence="12 22" id="KW-0418">Kinase</keyword>
<keyword evidence="16 22" id="KW-0675">Receptor</keyword>
<evidence type="ECO:0000313" key="23">
    <source>
        <dbReference type="Proteomes" id="UP000237347"/>
    </source>
</evidence>
<feature type="domain" description="Protein kinase" evidence="21">
    <location>
        <begin position="182"/>
        <end position="270"/>
    </location>
</feature>
<protein>
    <recommendedName>
        <fullName evidence="3">non-specific serine/threonine protein kinase</fullName>
        <ecNumber evidence="3">2.7.11.1</ecNumber>
    </recommendedName>
</protein>
<dbReference type="FunFam" id="3.80.10.10:FF:000111">
    <property type="entry name" value="LRR receptor-like serine/threonine-protein kinase ERECTA"/>
    <property type="match status" value="1"/>
</dbReference>
<dbReference type="Pfam" id="PF00560">
    <property type="entry name" value="LRR_1"/>
    <property type="match status" value="2"/>
</dbReference>
<evidence type="ECO:0000256" key="20">
    <source>
        <dbReference type="PROSITE-ProRule" id="PRU10141"/>
    </source>
</evidence>
<dbReference type="PANTHER" id="PTHR48005">
    <property type="entry name" value="LEUCINE RICH REPEAT KINASE 2"/>
    <property type="match status" value="1"/>
</dbReference>
<dbReference type="EC" id="2.7.11.1" evidence="3"/>
<dbReference type="PRINTS" id="PR00019">
    <property type="entry name" value="LEURICHRPT"/>
</dbReference>
<dbReference type="SUPFAM" id="SSF56112">
    <property type="entry name" value="Protein kinase-like (PK-like)"/>
    <property type="match status" value="1"/>
</dbReference>